<keyword evidence="3" id="KW-1185">Reference proteome</keyword>
<comment type="caution">
    <text evidence="2">The sequence shown here is derived from an EMBL/GenBank/DDBJ whole genome shotgun (WGS) entry which is preliminary data.</text>
</comment>
<feature type="domain" description="WRKY19-like zinc finger" evidence="1">
    <location>
        <begin position="104"/>
        <end position="125"/>
    </location>
</feature>
<dbReference type="PANTHER" id="PTHR31827">
    <property type="entry name" value="EMB|CAB89363.1"/>
    <property type="match status" value="1"/>
</dbReference>
<gene>
    <name evidence="2" type="ORF">ACHHYP_16902</name>
</gene>
<dbReference type="Pfam" id="PF24906">
    <property type="entry name" value="Zf_WRKY19"/>
    <property type="match status" value="1"/>
</dbReference>
<evidence type="ECO:0000259" key="1">
    <source>
        <dbReference type="Pfam" id="PF24906"/>
    </source>
</evidence>
<evidence type="ECO:0000313" key="2">
    <source>
        <dbReference type="EMBL" id="OQR96164.1"/>
    </source>
</evidence>
<protein>
    <recommendedName>
        <fullName evidence="1">WRKY19-like zinc finger domain-containing protein</fullName>
    </recommendedName>
</protein>
<dbReference type="EMBL" id="JNBR01000153">
    <property type="protein sequence ID" value="OQR96164.1"/>
    <property type="molecule type" value="Genomic_DNA"/>
</dbReference>
<dbReference type="Proteomes" id="UP000243579">
    <property type="component" value="Unassembled WGS sequence"/>
</dbReference>
<dbReference type="STRING" id="1202772.A0A1V9ZDT5"/>
<evidence type="ECO:0000313" key="3">
    <source>
        <dbReference type="Proteomes" id="UP000243579"/>
    </source>
</evidence>
<name>A0A1V9ZDT5_ACHHY</name>
<accession>A0A1V9ZDT5</accession>
<dbReference type="AlphaFoldDB" id="A0A1V9ZDT5"/>
<sequence>METSALCFFNECSQPVVPGSWKCVFHRHRSRCRMDDCRNQVYARNLCVRHGGKRTCEYPECTVHVRQGLFCTLHGPKVDKPRCTEEGCDKQAHMRSKCVRHGGGRICKVESCTTYARGGGLCWRHRKRDDAPSTPPPVTAHLPSVHVLLRRHSSPLKRETSEIAFGLSPPPLKRQNTGPPVLPPCRTLLRVDTNSEAPAFTFHHFAETALNNHRTSWY</sequence>
<proteinExistence type="predicted"/>
<dbReference type="PANTHER" id="PTHR31827:SF1">
    <property type="entry name" value="EMB|CAB89363.1"/>
    <property type="match status" value="1"/>
</dbReference>
<reference evidence="2 3" key="1">
    <citation type="journal article" date="2014" name="Genome Biol. Evol.">
        <title>The secreted proteins of Achlya hypogyna and Thraustotheca clavata identify the ancestral oomycete secretome and reveal gene acquisitions by horizontal gene transfer.</title>
        <authorList>
            <person name="Misner I."/>
            <person name="Blouin N."/>
            <person name="Leonard G."/>
            <person name="Richards T.A."/>
            <person name="Lane C.E."/>
        </authorList>
    </citation>
    <scope>NUCLEOTIDE SEQUENCE [LARGE SCALE GENOMIC DNA]</scope>
    <source>
        <strain evidence="2 3">ATCC 48635</strain>
    </source>
</reference>
<dbReference type="OrthoDB" id="73726at2759"/>
<organism evidence="2 3">
    <name type="scientific">Achlya hypogyna</name>
    <name type="common">Oomycete</name>
    <name type="synonym">Protoachlya hypogyna</name>
    <dbReference type="NCBI Taxonomy" id="1202772"/>
    <lineage>
        <taxon>Eukaryota</taxon>
        <taxon>Sar</taxon>
        <taxon>Stramenopiles</taxon>
        <taxon>Oomycota</taxon>
        <taxon>Saprolegniomycetes</taxon>
        <taxon>Saprolegniales</taxon>
        <taxon>Achlyaceae</taxon>
        <taxon>Achlya</taxon>
    </lineage>
</organism>
<dbReference type="InterPro" id="IPR056866">
    <property type="entry name" value="Znf_WRKY19"/>
</dbReference>